<feature type="domain" description="CRESS-DNA virus Rep endonuclease" evidence="12">
    <location>
        <begin position="1"/>
        <end position="111"/>
    </location>
</feature>
<dbReference type="Proteomes" id="UP001159427">
    <property type="component" value="Unassembled WGS sequence"/>
</dbReference>
<evidence type="ECO:0000256" key="3">
    <source>
        <dbReference type="ARBA" id="ARBA00022705"/>
    </source>
</evidence>
<evidence type="ECO:0000259" key="12">
    <source>
        <dbReference type="PROSITE" id="PS52020"/>
    </source>
</evidence>
<evidence type="ECO:0000256" key="7">
    <source>
        <dbReference type="ARBA" id="ARBA00022759"/>
    </source>
</evidence>
<keyword evidence="14" id="KW-1185">Reference proteome</keyword>
<keyword evidence="10" id="KW-0238">DNA-binding</keyword>
<evidence type="ECO:0000256" key="9">
    <source>
        <dbReference type="ARBA" id="ARBA00023124"/>
    </source>
</evidence>
<feature type="non-terminal residue" evidence="13">
    <location>
        <position position="1"/>
    </location>
</feature>
<feature type="region of interest" description="Disordered" evidence="11">
    <location>
        <begin position="108"/>
        <end position="149"/>
    </location>
</feature>
<keyword evidence="5" id="KW-0479">Metal-binding</keyword>
<keyword evidence="8" id="KW-0378">Hydrolase</keyword>
<dbReference type="InterPro" id="IPR027417">
    <property type="entry name" value="P-loop_NTPase"/>
</dbReference>
<evidence type="ECO:0000256" key="4">
    <source>
        <dbReference type="ARBA" id="ARBA00022722"/>
    </source>
</evidence>
<dbReference type="EMBL" id="CALNXI010000407">
    <property type="protein sequence ID" value="CAH3026499.1"/>
    <property type="molecule type" value="Genomic_DNA"/>
</dbReference>
<keyword evidence="6" id="KW-0547">Nucleotide-binding</keyword>
<reference evidence="13 14" key="1">
    <citation type="submission" date="2022-05" db="EMBL/GenBank/DDBJ databases">
        <authorList>
            <consortium name="Genoscope - CEA"/>
            <person name="William W."/>
        </authorList>
    </citation>
    <scope>NUCLEOTIDE SEQUENCE [LARGE SCALE GENOMIC DNA]</scope>
</reference>
<evidence type="ECO:0000256" key="1">
    <source>
        <dbReference type="ARBA" id="ARBA00022679"/>
    </source>
</evidence>
<keyword evidence="2" id="KW-0548">Nucleotidyltransferase</keyword>
<dbReference type="Gene3D" id="3.40.1310.20">
    <property type="match status" value="1"/>
</dbReference>
<evidence type="ECO:0000256" key="10">
    <source>
        <dbReference type="ARBA" id="ARBA00023125"/>
    </source>
</evidence>
<organism evidence="13 14">
    <name type="scientific">Porites evermanni</name>
    <dbReference type="NCBI Taxonomy" id="104178"/>
    <lineage>
        <taxon>Eukaryota</taxon>
        <taxon>Metazoa</taxon>
        <taxon>Cnidaria</taxon>
        <taxon>Anthozoa</taxon>
        <taxon>Hexacorallia</taxon>
        <taxon>Scleractinia</taxon>
        <taxon>Fungiina</taxon>
        <taxon>Poritidae</taxon>
        <taxon>Porites</taxon>
    </lineage>
</organism>
<evidence type="ECO:0000256" key="5">
    <source>
        <dbReference type="ARBA" id="ARBA00022723"/>
    </source>
</evidence>
<gene>
    <name evidence="13" type="ORF">PEVE_00029199</name>
</gene>
<keyword evidence="1" id="KW-0808">Transferase</keyword>
<dbReference type="PROSITE" id="PS52020">
    <property type="entry name" value="CRESS_DNA_REP"/>
    <property type="match status" value="1"/>
</dbReference>
<evidence type="ECO:0000256" key="2">
    <source>
        <dbReference type="ARBA" id="ARBA00022695"/>
    </source>
</evidence>
<name>A0ABN8MA41_9CNID</name>
<dbReference type="InterPro" id="IPR049912">
    <property type="entry name" value="CRESS_DNA_REP"/>
</dbReference>
<dbReference type="SUPFAM" id="SSF52540">
    <property type="entry name" value="P-loop containing nucleoside triphosphate hydrolases"/>
    <property type="match status" value="1"/>
</dbReference>
<comment type="caution">
    <text evidence="13">The sequence shown here is derived from an EMBL/GenBank/DDBJ whole genome shotgun (WGS) entry which is preliminary data.</text>
</comment>
<sequence length="426" mass="48791">RSVYLVTYSQADMDKFARREDFASAVVESFSQGRAKVKHWSCCLEEHKDGGLHFHLAIKLDRNQRWISSKTYLLDVYGISVHYSNRHYNYYSAWKYVTKSDACYIESEGHPRLDDTEPQTSSASRSRRQRRKRSHSDGKSTAKGRKKRRRLTAYEVGEIIVQRNVTTLTELQALAFEQKKEGKTDLAEFLVNRNPKVVADVLQTAWEIENAPKKLARSRKSRMNLLEDAKTGSCVTGCNGEWLTCAQQILHNNGISLEFFRTAVKDLLVNGRAKYKNIMLTGPANCGKTFLLNPLTTIYDTFSNPATGTFAWVGVDKAECIFLNDFRWSPQLIPWHDFLLLLEGKTVHLPAPKTHFSKDITVKSDTPIFCTTKYPILFLKNGVLDQRETEMMKVRWNLFELSYVIPRESQRVISSCGTCFSDLILG</sequence>
<evidence type="ECO:0000313" key="14">
    <source>
        <dbReference type="Proteomes" id="UP001159427"/>
    </source>
</evidence>
<evidence type="ECO:0000313" key="13">
    <source>
        <dbReference type="EMBL" id="CAH3026499.1"/>
    </source>
</evidence>
<evidence type="ECO:0000256" key="11">
    <source>
        <dbReference type="SAM" id="MobiDB-lite"/>
    </source>
</evidence>
<evidence type="ECO:0000256" key="8">
    <source>
        <dbReference type="ARBA" id="ARBA00022801"/>
    </source>
</evidence>
<dbReference type="Gene3D" id="3.40.50.300">
    <property type="entry name" value="P-loop containing nucleotide triphosphate hydrolases"/>
    <property type="match status" value="1"/>
</dbReference>
<protein>
    <recommendedName>
        <fullName evidence="12">CRESS-DNA virus Rep endonuclease domain-containing protein</fullName>
    </recommendedName>
</protein>
<proteinExistence type="predicted"/>
<keyword evidence="9" id="KW-0190">Covalent protein-DNA linkage</keyword>
<keyword evidence="3" id="KW-0235">DNA replication</keyword>
<evidence type="ECO:0000256" key="6">
    <source>
        <dbReference type="ARBA" id="ARBA00022741"/>
    </source>
</evidence>
<keyword evidence="4" id="KW-0540">Nuclease</keyword>
<accession>A0ABN8MA41</accession>
<keyword evidence="7" id="KW-0255">Endonuclease</keyword>
<feature type="compositionally biased region" description="Basic residues" evidence="11">
    <location>
        <begin position="125"/>
        <end position="134"/>
    </location>
</feature>